<proteinExistence type="predicted"/>
<evidence type="ECO:0000313" key="4">
    <source>
        <dbReference type="Proteomes" id="UP000516320"/>
    </source>
</evidence>
<evidence type="ECO:0000256" key="1">
    <source>
        <dbReference type="SAM" id="MobiDB-lite"/>
    </source>
</evidence>
<reference evidence="3 4" key="1">
    <citation type="submission" date="2019-12" db="EMBL/GenBank/DDBJ databases">
        <title>Corynebacterium sp. nov., isolated from feces of the Anser Albifrons in China.</title>
        <authorList>
            <person name="Liu Q."/>
        </authorList>
    </citation>
    <scope>NUCLEOTIDE SEQUENCE [LARGE SCALE GENOMIC DNA]</scope>
    <source>
        <strain evidence="3 4">4H37-19</strain>
    </source>
</reference>
<organism evidence="3 4">
    <name type="scientific">Corynebacterium poyangense</name>
    <dbReference type="NCBI Taxonomy" id="2684405"/>
    <lineage>
        <taxon>Bacteria</taxon>
        <taxon>Bacillati</taxon>
        <taxon>Actinomycetota</taxon>
        <taxon>Actinomycetes</taxon>
        <taxon>Mycobacteriales</taxon>
        <taxon>Corynebacteriaceae</taxon>
        <taxon>Corynebacterium</taxon>
    </lineage>
</organism>
<gene>
    <name evidence="3" type="ORF">GP475_07870</name>
</gene>
<dbReference type="RefSeq" id="WP_187973879.1">
    <property type="nucleotide sequence ID" value="NZ_CP046884.1"/>
</dbReference>
<evidence type="ECO:0000313" key="3">
    <source>
        <dbReference type="EMBL" id="QNQ90565.1"/>
    </source>
</evidence>
<dbReference type="Proteomes" id="UP000516320">
    <property type="component" value="Chromosome"/>
</dbReference>
<feature type="region of interest" description="Disordered" evidence="1">
    <location>
        <begin position="200"/>
        <end position="276"/>
    </location>
</feature>
<name>A0A7H0SPU0_9CORY</name>
<feature type="compositionally biased region" description="Polar residues" evidence="1">
    <location>
        <begin position="248"/>
        <end position="266"/>
    </location>
</feature>
<protein>
    <recommendedName>
        <fullName evidence="5">Cell division protein FtsL</fullName>
    </recommendedName>
</protein>
<evidence type="ECO:0000256" key="2">
    <source>
        <dbReference type="SAM" id="Phobius"/>
    </source>
</evidence>
<keyword evidence="2" id="KW-1133">Transmembrane helix</keyword>
<feature type="compositionally biased region" description="Low complexity" evidence="1">
    <location>
        <begin position="63"/>
        <end position="74"/>
    </location>
</feature>
<sequence>MTTGSDRFTRTRARSRERERNSSRPSGTVRGTERRSHVGARSTTAPGRSRTATRNWSTGTAFAPAPSRQPSSPSRRQRETPSRKQGRLGSRQVVSIRGRQIGSVRVAHRWVKIAGAAVAMLISAIGLTMYLSGVTTQQAFALQDLTSQESQLENQLETLHRDLADKSSASALAKQAAEMNMVVPVQPTVLGPDAHGVMVEQRPGDNTTRPVIDINSQSNSQQTASSRPEDTRNMSDRLAAVPQGERLPQQNAQTQNNVTGQNSQDPAQAPYSPRRQ</sequence>
<feature type="transmembrane region" description="Helical" evidence="2">
    <location>
        <begin position="110"/>
        <end position="131"/>
    </location>
</feature>
<dbReference type="EMBL" id="CP046884">
    <property type="protein sequence ID" value="QNQ90565.1"/>
    <property type="molecule type" value="Genomic_DNA"/>
</dbReference>
<feature type="compositionally biased region" description="Polar residues" evidence="1">
    <location>
        <begin position="41"/>
        <end position="60"/>
    </location>
</feature>
<accession>A0A7H0SPU0</accession>
<keyword evidence="2" id="KW-0472">Membrane</keyword>
<keyword evidence="4" id="KW-1185">Reference proteome</keyword>
<keyword evidence="2" id="KW-0812">Transmembrane</keyword>
<dbReference type="AlphaFoldDB" id="A0A7H0SPU0"/>
<dbReference type="KEGG" id="cpoy:GP475_07870"/>
<evidence type="ECO:0008006" key="5">
    <source>
        <dbReference type="Google" id="ProtNLM"/>
    </source>
</evidence>
<feature type="region of interest" description="Disordered" evidence="1">
    <location>
        <begin position="1"/>
        <end position="92"/>
    </location>
</feature>